<feature type="coiled-coil region" evidence="1">
    <location>
        <begin position="382"/>
        <end position="409"/>
    </location>
</feature>
<evidence type="ECO:0000256" key="1">
    <source>
        <dbReference type="SAM" id="Coils"/>
    </source>
</evidence>
<evidence type="ECO:0000313" key="2">
    <source>
        <dbReference type="EMBL" id="GAA4406719.1"/>
    </source>
</evidence>
<keyword evidence="1" id="KW-0175">Coiled coil</keyword>
<dbReference type="Proteomes" id="UP001500945">
    <property type="component" value="Unassembled WGS sequence"/>
</dbReference>
<name>A0ABP8KHE8_9MICO</name>
<gene>
    <name evidence="2" type="ORF">GCM10023168_22020</name>
</gene>
<comment type="caution">
    <text evidence="2">The sequence shown here is derived from an EMBL/GenBank/DDBJ whole genome shotgun (WGS) entry which is preliminary data.</text>
</comment>
<evidence type="ECO:0000313" key="3">
    <source>
        <dbReference type="Proteomes" id="UP001500945"/>
    </source>
</evidence>
<evidence type="ECO:0008006" key="4">
    <source>
        <dbReference type="Google" id="ProtNLM"/>
    </source>
</evidence>
<protein>
    <recommendedName>
        <fullName evidence="4">Tetratricopeptide repeat protein</fullName>
    </recommendedName>
</protein>
<proteinExistence type="predicted"/>
<sequence length="416" mass="46345">MQTAVVQSLADAVLPLIRSRSDLHRWSAANAHGARMHEAVDLLEAAMDTADPATVWTVTTKAIASATTVIMRADDSSGLMGDAIRRLLLLHPRAAERARPPAARLVDWMIRFQFDDECDFFTIDPVAYAGALGESGMARYRARLDEIAAGLGPHPHLRQIYASPHARAWYSLQHNAQRLAVLDRDADAVIRTHARDQQVAAWLEDTAQALEEIGEVDLAIEWARRAVDLEGGGYQSLRAAETWCRLLGEHRPDDVLAARTHVFERWPSSSSAARLHRAAGAQWPRHRDEVMARLAASPRDAVEFVLGTLHDVRLAWEIAMASGLQDADTWTRLVKEYEKVDKLAVLPVLGDLVRADLEVAGAGHYRTAARRLVRMRRIAAGSDREEEEVDAFVAELREANRRRPRLQSEFDRAGLP</sequence>
<organism evidence="2 3">
    <name type="scientific">Fodinibacter luteus</name>
    <dbReference type="NCBI Taxonomy" id="552064"/>
    <lineage>
        <taxon>Bacteria</taxon>
        <taxon>Bacillati</taxon>
        <taxon>Actinomycetota</taxon>
        <taxon>Actinomycetes</taxon>
        <taxon>Micrococcales</taxon>
        <taxon>Intrasporangiaceae</taxon>
        <taxon>Fodinibacter (ex Wang et al. 2009)</taxon>
    </lineage>
</organism>
<dbReference type="EMBL" id="BAABGM010000013">
    <property type="protein sequence ID" value="GAA4406719.1"/>
    <property type="molecule type" value="Genomic_DNA"/>
</dbReference>
<accession>A0ABP8KHE8</accession>
<keyword evidence="3" id="KW-1185">Reference proteome</keyword>
<reference evidence="3" key="1">
    <citation type="journal article" date="2019" name="Int. J. Syst. Evol. Microbiol.">
        <title>The Global Catalogue of Microorganisms (GCM) 10K type strain sequencing project: providing services to taxonomists for standard genome sequencing and annotation.</title>
        <authorList>
            <consortium name="The Broad Institute Genomics Platform"/>
            <consortium name="The Broad Institute Genome Sequencing Center for Infectious Disease"/>
            <person name="Wu L."/>
            <person name="Ma J."/>
        </authorList>
    </citation>
    <scope>NUCLEOTIDE SEQUENCE [LARGE SCALE GENOMIC DNA]</scope>
    <source>
        <strain evidence="3">JCM 17809</strain>
    </source>
</reference>